<name>A0ABR2K2W7_9EUKA</name>
<evidence type="ECO:0000313" key="2">
    <source>
        <dbReference type="EMBL" id="KAK8885223.1"/>
    </source>
</evidence>
<organism evidence="2 3">
    <name type="scientific">Tritrichomonas musculus</name>
    <dbReference type="NCBI Taxonomy" id="1915356"/>
    <lineage>
        <taxon>Eukaryota</taxon>
        <taxon>Metamonada</taxon>
        <taxon>Parabasalia</taxon>
        <taxon>Tritrichomonadida</taxon>
        <taxon>Tritrichomonadidae</taxon>
        <taxon>Tritrichomonas</taxon>
    </lineage>
</organism>
<protein>
    <submittedName>
        <fullName evidence="2">Uncharacterized protein</fullName>
    </submittedName>
</protein>
<feature type="region of interest" description="Disordered" evidence="1">
    <location>
        <begin position="123"/>
        <end position="187"/>
    </location>
</feature>
<sequence>MSKAGTPSDVNYIFVRANEKGSVGRRVLLPKTMAALKKSSQSAIKESRPILSILTETGVPIQSIEEISPGMTVIASTEEMSVQKEENKGNVMSFAEIEALGFIGQTQRIDPGDVSIAQSLALSQSSSRGRTSGTSSGLLSPVSGGQSVATKGRFSGSISRGQRSMAPSTFDESQMGKSTMSRRRPQVEPTNIQFMLHSLLPEDKSLADVDFMVRTCLEKDFLLNLITFEEKQRHYWYNQVLSQPLFQKSDKFEVYDETQKYAAATIEENRFISGHWVDHRLRMAVIGPKKSGKSVLLNEISKQYASEMAYTGEWKNCFVFALDVEEVLPLFTNIQSLFSFFVERTIDAILAQKPVLEKELHTAKKQLLSILEFQAHDIKLSSIGLLDEVLIQLSNYWRDEDAAVQFFDYVLSLPLVISQAVGYDRMLWIIDNIDKADVQVAPSERFKEVEDFIFVVEHLKAVIDKSNFILACADTERFFQTMAPIDENGTDVLAGTNYITTTDVAEVDEEDIGDHFAIRVRNYQLPILLNISMCGGVVHYLHNWDELCHLMNNLEQAKNEEQAEKSLFELLAHAQDVVELLYKFEGIDEVLVENVSRVSYNDM</sequence>
<evidence type="ECO:0000313" key="3">
    <source>
        <dbReference type="Proteomes" id="UP001470230"/>
    </source>
</evidence>
<proteinExistence type="predicted"/>
<accession>A0ABR2K2W7</accession>
<feature type="compositionally biased region" description="Polar residues" evidence="1">
    <location>
        <begin position="156"/>
        <end position="179"/>
    </location>
</feature>
<reference evidence="2 3" key="1">
    <citation type="submission" date="2024-04" db="EMBL/GenBank/DDBJ databases">
        <title>Tritrichomonas musculus Genome.</title>
        <authorList>
            <person name="Alves-Ferreira E."/>
            <person name="Grigg M."/>
            <person name="Lorenzi H."/>
            <person name="Galac M."/>
        </authorList>
    </citation>
    <scope>NUCLEOTIDE SEQUENCE [LARGE SCALE GENOMIC DNA]</scope>
    <source>
        <strain evidence="2 3">EAF2021</strain>
    </source>
</reference>
<evidence type="ECO:0000256" key="1">
    <source>
        <dbReference type="SAM" id="MobiDB-lite"/>
    </source>
</evidence>
<keyword evidence="3" id="KW-1185">Reference proteome</keyword>
<gene>
    <name evidence="2" type="ORF">M9Y10_040668</name>
</gene>
<comment type="caution">
    <text evidence="2">The sequence shown here is derived from an EMBL/GenBank/DDBJ whole genome shotgun (WGS) entry which is preliminary data.</text>
</comment>
<feature type="compositionally biased region" description="Low complexity" evidence="1">
    <location>
        <begin position="123"/>
        <end position="148"/>
    </location>
</feature>
<dbReference type="EMBL" id="JAPFFF010000007">
    <property type="protein sequence ID" value="KAK8885223.1"/>
    <property type="molecule type" value="Genomic_DNA"/>
</dbReference>
<dbReference type="Proteomes" id="UP001470230">
    <property type="component" value="Unassembled WGS sequence"/>
</dbReference>